<dbReference type="AlphaFoldDB" id="U3THZ5"/>
<dbReference type="Proteomes" id="UP000016887">
    <property type="component" value="Chromosome"/>
</dbReference>
<protein>
    <submittedName>
        <fullName evidence="1">Transcriptional regulator</fullName>
    </submittedName>
</protein>
<keyword evidence="2" id="KW-1185">Reference proteome</keyword>
<evidence type="ECO:0000313" key="1">
    <source>
        <dbReference type="EMBL" id="BAN90979.1"/>
    </source>
</evidence>
<proteinExistence type="predicted"/>
<evidence type="ECO:0000313" key="2">
    <source>
        <dbReference type="Proteomes" id="UP000016887"/>
    </source>
</evidence>
<organism evidence="1 2">
    <name type="scientific">Aeropyrum camini SY1 = JCM 12091</name>
    <dbReference type="NCBI Taxonomy" id="1198449"/>
    <lineage>
        <taxon>Archaea</taxon>
        <taxon>Thermoproteota</taxon>
        <taxon>Thermoprotei</taxon>
        <taxon>Desulfurococcales</taxon>
        <taxon>Desulfurococcaceae</taxon>
        <taxon>Aeropyrum</taxon>
    </lineage>
</organism>
<sequence length="176" mass="19095">MLVLLTILAAALSIPPSKGLWSEDLNISVGVSVADYTCPRSKGFWQHQFSAALGIQGSGFFSLSELDDMLLAINGSSQIFSFDQPSIYDRAAEALAVLKPPYADMEEKVEAQLLALWLNHVSGYADGYEISYDGTVYDASSLIAAVEDALVNGDQDNYVYWKDAAETFNTSFDCGP</sequence>
<dbReference type="STRING" id="1198449.ACAM_1510"/>
<gene>
    <name evidence="1" type="ORF">ACAM_1510</name>
</gene>
<reference evidence="1 2" key="1">
    <citation type="journal article" date="2013" name="Appl. Environ. Microbiol.">
        <title>Variation of the Virus-Related Elements within Syntenic Genomes of the Hyperthermophilic Archaeon Aeropyrum.</title>
        <authorList>
            <person name="Daifuku T."/>
            <person name="Yoshida T."/>
            <person name="Kitamura T."/>
            <person name="Kawaichi S."/>
            <person name="Inoue T."/>
            <person name="Nomura K."/>
            <person name="Yoshida Y."/>
            <person name="Kuno S."/>
            <person name="Sako Y."/>
        </authorList>
    </citation>
    <scope>NUCLEOTIDE SEQUENCE [LARGE SCALE GENOMIC DNA]</scope>
    <source>
        <strain evidence="1 2">SY1</strain>
    </source>
</reference>
<dbReference type="EMBL" id="AP012489">
    <property type="protein sequence ID" value="BAN90979.1"/>
    <property type="molecule type" value="Genomic_DNA"/>
</dbReference>
<accession>U3THZ5</accession>
<dbReference type="KEGG" id="acj:ACAM_1510"/>
<name>U3THZ5_9CREN</name>